<dbReference type="InterPro" id="IPR020846">
    <property type="entry name" value="MFS_dom"/>
</dbReference>
<dbReference type="GO" id="GO:0006857">
    <property type="term" value="P:oligopeptide transport"/>
    <property type="evidence" value="ECO:0007669"/>
    <property type="project" value="InterPro"/>
</dbReference>
<dbReference type="InterPro" id="IPR000109">
    <property type="entry name" value="POT_fam"/>
</dbReference>
<sequence length="482" mass="52365">MSTPNPAKKFFGHPIQLSTLFHIELWERFSFYGMQGILMIYLYYTAKEGGLGIDKTLAGGIVGAYGGSVYLSTILGAWLADRIFGAEKTLFISGIVVMLGHILLAVIPGLSGLLFGLVCIALGSGGVKSSASSMVGSLYESDEMKPLRDAGFSIFYISINVGGFFGPIITGLLQKDYGFHYGFGAAAVGMAFGLWWYSLGRKNLPHTPAPNPLQPEKVKTAAAIGVLMILVLGSLIATGALNLETFPQFLLATVILAVIAYFARLLGSQHVNADNKRHIIAYIPLFITICAFWAVWFQVYTVATVYFDETVDRTFFGFTVPVAWKDSIQSMWVVLFSGVLAAVWTKMGKRQPKTPLKFALAMLVVGVSYLGFVPYISSGTPMPIIIFALVLLSVTMGELLLSPISLSLSTKIAPPMFKTQMVALNFLALSIGFTLGGQLFKRFYDEKAPLDFYWLLCIIGVSVGIALLVQVPVLNRMLKGAD</sequence>
<evidence type="ECO:0000259" key="10">
    <source>
        <dbReference type="PROSITE" id="PS50850"/>
    </source>
</evidence>
<protein>
    <submittedName>
        <fullName evidence="11">Major facilitator transporter</fullName>
    </submittedName>
</protein>
<dbReference type="CDD" id="cd17346">
    <property type="entry name" value="MFS_DtpA_like"/>
    <property type="match status" value="1"/>
</dbReference>
<feature type="transmembrane region" description="Helical" evidence="9">
    <location>
        <begin position="90"/>
        <end position="107"/>
    </location>
</feature>
<feature type="transmembrane region" description="Helical" evidence="9">
    <location>
        <begin position="356"/>
        <end position="376"/>
    </location>
</feature>
<evidence type="ECO:0000256" key="1">
    <source>
        <dbReference type="ARBA" id="ARBA00004651"/>
    </source>
</evidence>
<accession>A0A0B5CFJ0</accession>
<dbReference type="AlphaFoldDB" id="A0A0B5CFJ0"/>
<comment type="similarity">
    <text evidence="8">Belongs to the major facilitator superfamily. Proton-dependent oligopeptide transporter (POT/PTR) (TC 2.A.17) family.</text>
</comment>
<dbReference type="PATRIC" id="fig|546263.7.peg.408"/>
<keyword evidence="3" id="KW-1003">Cell membrane</keyword>
<dbReference type="InterPro" id="IPR018456">
    <property type="entry name" value="PTR2_symporter_CS"/>
</dbReference>
<keyword evidence="4 8" id="KW-0812">Transmembrane</keyword>
<dbReference type="RefSeq" id="WP_041961572.1">
    <property type="nucleotide sequence ID" value="NZ_CP007726.1"/>
</dbReference>
<dbReference type="GO" id="GO:0005886">
    <property type="term" value="C:plasma membrane"/>
    <property type="evidence" value="ECO:0007669"/>
    <property type="project" value="UniProtKB-SubCell"/>
</dbReference>
<feature type="domain" description="Major facilitator superfamily (MFS) profile" evidence="10">
    <location>
        <begin position="19"/>
        <end position="478"/>
    </location>
</feature>
<organism evidence="11 12">
    <name type="scientific">Neisseria elongata subsp. glycolytica ATCC 29315</name>
    <dbReference type="NCBI Taxonomy" id="546263"/>
    <lineage>
        <taxon>Bacteria</taxon>
        <taxon>Pseudomonadati</taxon>
        <taxon>Pseudomonadota</taxon>
        <taxon>Betaproteobacteria</taxon>
        <taxon>Neisseriales</taxon>
        <taxon>Neisseriaceae</taxon>
        <taxon>Neisseria</taxon>
    </lineage>
</organism>
<feature type="transmembrane region" description="Helical" evidence="9">
    <location>
        <begin position="422"/>
        <end position="440"/>
    </location>
</feature>
<dbReference type="Proteomes" id="UP000031392">
    <property type="component" value="Chromosome"/>
</dbReference>
<dbReference type="KEGG" id="nel:NELON_01920"/>
<evidence type="ECO:0000256" key="5">
    <source>
        <dbReference type="ARBA" id="ARBA00022856"/>
    </source>
</evidence>
<feature type="transmembrane region" description="Helical" evidence="9">
    <location>
        <begin position="382"/>
        <end position="401"/>
    </location>
</feature>
<feature type="transmembrane region" description="Helical" evidence="9">
    <location>
        <begin position="56"/>
        <end position="78"/>
    </location>
</feature>
<feature type="transmembrane region" description="Helical" evidence="9">
    <location>
        <begin position="113"/>
        <end position="131"/>
    </location>
</feature>
<evidence type="ECO:0000256" key="4">
    <source>
        <dbReference type="ARBA" id="ARBA00022692"/>
    </source>
</evidence>
<feature type="transmembrane region" description="Helical" evidence="9">
    <location>
        <begin position="327"/>
        <end position="344"/>
    </location>
</feature>
<name>A0A0B5CFJ0_NEIEG</name>
<dbReference type="InterPro" id="IPR036259">
    <property type="entry name" value="MFS_trans_sf"/>
</dbReference>
<evidence type="ECO:0000313" key="11">
    <source>
        <dbReference type="EMBL" id="AJE17762.1"/>
    </source>
</evidence>
<dbReference type="Gene3D" id="1.20.1250.20">
    <property type="entry name" value="MFS general substrate transporter like domains"/>
    <property type="match status" value="1"/>
</dbReference>
<feature type="transmembrane region" description="Helical" evidence="9">
    <location>
        <begin position="152"/>
        <end position="173"/>
    </location>
</feature>
<comment type="subcellular location">
    <subcellularLocation>
        <location evidence="1">Cell membrane</location>
        <topology evidence="1">Multi-pass membrane protein</topology>
    </subcellularLocation>
    <subcellularLocation>
        <location evidence="8">Membrane</location>
        <topology evidence="8">Multi-pass membrane protein</topology>
    </subcellularLocation>
</comment>
<dbReference type="Pfam" id="PF00854">
    <property type="entry name" value="PTR2"/>
    <property type="match status" value="1"/>
</dbReference>
<dbReference type="PANTHER" id="PTHR23517:SF15">
    <property type="entry name" value="PROTON-DEPENDENT OLIGOPEPTIDE FAMILY TRANSPORT PROTEIN"/>
    <property type="match status" value="1"/>
</dbReference>
<feature type="transmembrane region" description="Helical" evidence="9">
    <location>
        <begin position="25"/>
        <end position="44"/>
    </location>
</feature>
<dbReference type="InterPro" id="IPR005279">
    <property type="entry name" value="Dipep/tripep_permease"/>
</dbReference>
<evidence type="ECO:0000313" key="12">
    <source>
        <dbReference type="Proteomes" id="UP000031392"/>
    </source>
</evidence>
<dbReference type="GO" id="GO:1904680">
    <property type="term" value="F:peptide transmembrane transporter activity"/>
    <property type="evidence" value="ECO:0007669"/>
    <property type="project" value="InterPro"/>
</dbReference>
<proteinExistence type="inferred from homology"/>
<reference evidence="11 12" key="2">
    <citation type="journal article" date="2015" name="PLoS Genet.">
        <title>Common Cell Shape Evolution of Two Nasopharyngeal Pathogens.</title>
        <authorList>
            <person name="Veyrier F.J."/>
            <person name="Biais N."/>
            <person name="Morales P."/>
            <person name="Belkacem N."/>
            <person name="Guilhen C."/>
            <person name="Ranjeva S."/>
            <person name="Sismeiro O."/>
            <person name="Pehau-Arnaudet G."/>
            <person name="Rocha E.P."/>
            <person name="Werts C."/>
            <person name="Taha M.K."/>
            <person name="Boneca I.G."/>
        </authorList>
    </citation>
    <scope>NUCLEOTIDE SEQUENCE [LARGE SCALE GENOMIC DNA]</scope>
    <source>
        <strain evidence="11 12">ATCC 29315</strain>
    </source>
</reference>
<keyword evidence="5" id="KW-0571">Peptide transport</keyword>
<reference evidence="12" key="1">
    <citation type="submission" date="2014-05" db="EMBL/GenBank/DDBJ databases">
        <title>Complete Genome sequence of Neisseria elongata subsp. glycolytica.</title>
        <authorList>
            <person name="Veyrier F.J."/>
            <person name="Taha M.-K."/>
        </authorList>
    </citation>
    <scope>NUCLEOTIDE SEQUENCE [LARGE SCALE GENOMIC DNA]</scope>
    <source>
        <strain evidence="12">ATCC 29315</strain>
    </source>
</reference>
<feature type="transmembrane region" description="Helical" evidence="9">
    <location>
        <begin position="220"/>
        <end position="243"/>
    </location>
</feature>
<evidence type="ECO:0000256" key="3">
    <source>
        <dbReference type="ARBA" id="ARBA00022475"/>
    </source>
</evidence>
<dbReference type="EMBL" id="CP007726">
    <property type="protein sequence ID" value="AJE17762.1"/>
    <property type="molecule type" value="Genomic_DNA"/>
</dbReference>
<feature type="transmembrane region" description="Helical" evidence="9">
    <location>
        <begin position="279"/>
        <end position="307"/>
    </location>
</feature>
<dbReference type="HOGENOM" id="CLU_004790_0_1_4"/>
<keyword evidence="5" id="KW-0653">Protein transport</keyword>
<dbReference type="InterPro" id="IPR050171">
    <property type="entry name" value="MFS_Transporters"/>
</dbReference>
<feature type="transmembrane region" description="Helical" evidence="9">
    <location>
        <begin position="179"/>
        <end position="199"/>
    </location>
</feature>
<dbReference type="SUPFAM" id="SSF103473">
    <property type="entry name" value="MFS general substrate transporter"/>
    <property type="match status" value="1"/>
</dbReference>
<keyword evidence="7 9" id="KW-0472">Membrane</keyword>
<evidence type="ECO:0000256" key="2">
    <source>
        <dbReference type="ARBA" id="ARBA00022448"/>
    </source>
</evidence>
<keyword evidence="12" id="KW-1185">Reference proteome</keyword>
<dbReference type="PROSITE" id="PS50850">
    <property type="entry name" value="MFS"/>
    <property type="match status" value="1"/>
</dbReference>
<evidence type="ECO:0000256" key="7">
    <source>
        <dbReference type="ARBA" id="ARBA00023136"/>
    </source>
</evidence>
<keyword evidence="6 9" id="KW-1133">Transmembrane helix</keyword>
<feature type="transmembrane region" description="Helical" evidence="9">
    <location>
        <begin position="452"/>
        <end position="474"/>
    </location>
</feature>
<evidence type="ECO:0000256" key="6">
    <source>
        <dbReference type="ARBA" id="ARBA00022989"/>
    </source>
</evidence>
<keyword evidence="2 8" id="KW-0813">Transport</keyword>
<dbReference type="PANTHER" id="PTHR23517">
    <property type="entry name" value="RESISTANCE PROTEIN MDTM, PUTATIVE-RELATED-RELATED"/>
    <property type="match status" value="1"/>
</dbReference>
<dbReference type="NCBIfam" id="TIGR00924">
    <property type="entry name" value="yjdL_sub1_fam"/>
    <property type="match status" value="1"/>
</dbReference>
<evidence type="ECO:0000256" key="8">
    <source>
        <dbReference type="RuleBase" id="RU003755"/>
    </source>
</evidence>
<evidence type="ECO:0000256" key="9">
    <source>
        <dbReference type="SAM" id="Phobius"/>
    </source>
</evidence>
<gene>
    <name evidence="11" type="ORF">NELON_01920</name>
</gene>
<feature type="transmembrane region" description="Helical" evidence="9">
    <location>
        <begin position="249"/>
        <end position="267"/>
    </location>
</feature>
<dbReference type="PROSITE" id="PS01023">
    <property type="entry name" value="PTR2_2"/>
    <property type="match status" value="1"/>
</dbReference>